<dbReference type="GO" id="GO:0003676">
    <property type="term" value="F:nucleic acid binding"/>
    <property type="evidence" value="ECO:0007669"/>
    <property type="project" value="InterPro"/>
</dbReference>
<dbReference type="Proteomes" id="UP000823749">
    <property type="component" value="Chromosome 4"/>
</dbReference>
<dbReference type="AlphaFoldDB" id="A0AAV6KPD7"/>
<comment type="caution">
    <text evidence="3">The sequence shown here is derived from an EMBL/GenBank/DDBJ whole genome shotgun (WGS) entry which is preliminary data.</text>
</comment>
<feature type="region of interest" description="Disordered" evidence="1">
    <location>
        <begin position="435"/>
        <end position="455"/>
    </location>
</feature>
<dbReference type="PANTHER" id="PTHR46328:SF27">
    <property type="entry name" value="OS12G0287500 PROTEIN"/>
    <property type="match status" value="1"/>
</dbReference>
<sequence>MEDEVVLFGAVDSGQKSSLGSKTASLRSGTDFGLEMCNPSTEERYCYLRDSGRIDMESTSSGENLGEEYYIEENSIDGFKNLDFEKEHFVDTNSMEGLEDLEFAENEKDQPMKSSLYKGPPEPCIGLIFEEWEDAQSCYKAYARRKGFSIRKNRARRSRTDNSVIGVEFCCHREGFRRPSYYKKHKDASHSSETMIGCKATMHVTKDDEKWVVSKFETEHNHVLCSPKSTLLLRGNRGITRAQKNLIDVLNDAGVPPRKIVHILALFVKKNRVHHLPQHYILQRWTINAKSHVANEISSTLMSEVLEQEGIKSSSTFTKHSLMIEVLKVVEEGQKSQKKHAHLALALHKVHSELLAMGEEEEDNEDINIDGDLGSAPLLEGGTQLLSNITFTLHDPPHVASKGRPKSLRQKHPMENQVGKKRKCGICRQPGHIRTNCPTQKEARDNVGGTSSSPTILNASTNQALHEASLDFNSPIIVSQDPRHSTFMDLMMEATYTSSF</sequence>
<dbReference type="InterPro" id="IPR036875">
    <property type="entry name" value="Znf_CCHC_sf"/>
</dbReference>
<evidence type="ECO:0000313" key="4">
    <source>
        <dbReference type="Proteomes" id="UP000823749"/>
    </source>
</evidence>
<evidence type="ECO:0000259" key="2">
    <source>
        <dbReference type="Pfam" id="PF03101"/>
    </source>
</evidence>
<keyword evidence="4" id="KW-1185">Reference proteome</keyword>
<dbReference type="GO" id="GO:0008270">
    <property type="term" value="F:zinc ion binding"/>
    <property type="evidence" value="ECO:0007669"/>
    <property type="project" value="InterPro"/>
</dbReference>
<dbReference type="EMBL" id="JACTNZ010000004">
    <property type="protein sequence ID" value="KAG5554466.1"/>
    <property type="molecule type" value="Genomic_DNA"/>
</dbReference>
<dbReference type="PANTHER" id="PTHR46328">
    <property type="entry name" value="FAR-RED IMPAIRED RESPONSIVE (FAR1) FAMILY PROTEIN-RELATED"/>
    <property type="match status" value="1"/>
</dbReference>
<organism evidence="3 4">
    <name type="scientific">Rhododendron griersonianum</name>
    <dbReference type="NCBI Taxonomy" id="479676"/>
    <lineage>
        <taxon>Eukaryota</taxon>
        <taxon>Viridiplantae</taxon>
        <taxon>Streptophyta</taxon>
        <taxon>Embryophyta</taxon>
        <taxon>Tracheophyta</taxon>
        <taxon>Spermatophyta</taxon>
        <taxon>Magnoliopsida</taxon>
        <taxon>eudicotyledons</taxon>
        <taxon>Gunneridae</taxon>
        <taxon>Pentapetalae</taxon>
        <taxon>asterids</taxon>
        <taxon>Ericales</taxon>
        <taxon>Ericaceae</taxon>
        <taxon>Ericoideae</taxon>
        <taxon>Rhodoreae</taxon>
        <taxon>Rhododendron</taxon>
    </lineage>
</organism>
<dbReference type="InterPro" id="IPR004330">
    <property type="entry name" value="FAR1_DNA_bnd_dom"/>
</dbReference>
<protein>
    <recommendedName>
        <fullName evidence="2">FAR1 domain-containing protein</fullName>
    </recommendedName>
</protein>
<evidence type="ECO:0000256" key="1">
    <source>
        <dbReference type="SAM" id="MobiDB-lite"/>
    </source>
</evidence>
<gene>
    <name evidence="3" type="ORF">RHGRI_012113</name>
</gene>
<accession>A0AAV6KPD7</accession>
<evidence type="ECO:0000313" key="3">
    <source>
        <dbReference type="EMBL" id="KAG5554466.1"/>
    </source>
</evidence>
<reference evidence="3" key="1">
    <citation type="submission" date="2020-08" db="EMBL/GenBank/DDBJ databases">
        <title>Plant Genome Project.</title>
        <authorList>
            <person name="Zhang R.-G."/>
        </authorList>
    </citation>
    <scope>NUCLEOTIDE SEQUENCE</scope>
    <source>
        <strain evidence="3">WSP0</strain>
        <tissue evidence="3">Leaf</tissue>
    </source>
</reference>
<proteinExistence type="predicted"/>
<feature type="domain" description="FAR1" evidence="2">
    <location>
        <begin position="139"/>
        <end position="224"/>
    </location>
</feature>
<dbReference type="Pfam" id="PF03101">
    <property type="entry name" value="FAR1"/>
    <property type="match status" value="1"/>
</dbReference>
<name>A0AAV6KPD7_9ERIC</name>
<dbReference type="SUPFAM" id="SSF57756">
    <property type="entry name" value="Retrovirus zinc finger-like domains"/>
    <property type="match status" value="1"/>
</dbReference>